<gene>
    <name evidence="1" type="ORF">FY004_19260</name>
</gene>
<accession>A0A5D4J850</accession>
<organism evidence="1 2">
    <name type="scientific">Streptomyces parvus</name>
    <dbReference type="NCBI Taxonomy" id="66428"/>
    <lineage>
        <taxon>Bacteria</taxon>
        <taxon>Bacillati</taxon>
        <taxon>Actinomycetota</taxon>
        <taxon>Actinomycetes</taxon>
        <taxon>Kitasatosporales</taxon>
        <taxon>Streptomycetaceae</taxon>
        <taxon>Streptomyces</taxon>
    </lineage>
</organism>
<dbReference type="EMBL" id="VSZQ01000100">
    <property type="protein sequence ID" value="TYR61498.1"/>
    <property type="molecule type" value="Genomic_DNA"/>
</dbReference>
<comment type="caution">
    <text evidence="1">The sequence shown here is derived from an EMBL/GenBank/DDBJ whole genome shotgun (WGS) entry which is preliminary data.</text>
</comment>
<evidence type="ECO:0000313" key="1">
    <source>
        <dbReference type="EMBL" id="TYR61498.1"/>
    </source>
</evidence>
<dbReference type="AlphaFoldDB" id="A0A5D4J850"/>
<evidence type="ECO:0000313" key="2">
    <source>
        <dbReference type="Proteomes" id="UP000323242"/>
    </source>
</evidence>
<dbReference type="Proteomes" id="UP000323242">
    <property type="component" value="Unassembled WGS sequence"/>
</dbReference>
<dbReference type="Pfam" id="PF19822">
    <property type="entry name" value="DUF6304"/>
    <property type="match status" value="1"/>
</dbReference>
<sequence length="149" mass="16038">MTDESWAGWYRDNKGSDSVVLTTDGQRIRLRIRGADFEGESFDGLRPVAGVPPENGTFGLKDGALTDCVLEWDQQLPVLVAGTLRHATLSCLLSLRRAEPDFHLALHLDGAVYESARAERDFAGALAAVQRTLPDGISLQACVARSGAA</sequence>
<keyword evidence="2" id="KW-1185">Reference proteome</keyword>
<protein>
    <submittedName>
        <fullName evidence="1">Uncharacterized protein</fullName>
    </submittedName>
</protein>
<proteinExistence type="predicted"/>
<dbReference type="InterPro" id="IPR046271">
    <property type="entry name" value="DUF6304"/>
</dbReference>
<name>A0A5D4J850_9ACTN</name>
<reference evidence="1 2" key="1">
    <citation type="submission" date="2019-08" db="EMBL/GenBank/DDBJ databases">
        <title>Draft genome for granaticin producer strain Streptomyces parvus C05.</title>
        <authorList>
            <person name="Gonzalez-Pimentel J.L."/>
        </authorList>
    </citation>
    <scope>NUCLEOTIDE SEQUENCE [LARGE SCALE GENOMIC DNA]</scope>
    <source>
        <strain evidence="1 2">C05</strain>
    </source>
</reference>